<protein>
    <submittedName>
        <fullName evidence="5">Carbohydrate ABC transporter substrate-binding protein, CUT1 family</fullName>
    </submittedName>
</protein>
<evidence type="ECO:0000313" key="6">
    <source>
        <dbReference type="Proteomes" id="UP000199158"/>
    </source>
</evidence>
<dbReference type="SUPFAM" id="SSF53850">
    <property type="entry name" value="Periplasmic binding protein-like II"/>
    <property type="match status" value="1"/>
</dbReference>
<evidence type="ECO:0000256" key="1">
    <source>
        <dbReference type="ARBA" id="ARBA00008520"/>
    </source>
</evidence>
<dbReference type="Pfam" id="PF01547">
    <property type="entry name" value="SBP_bac_1"/>
    <property type="match status" value="1"/>
</dbReference>
<gene>
    <name evidence="5" type="ORF">SAMN05216180_1939</name>
</gene>
<evidence type="ECO:0000256" key="2">
    <source>
        <dbReference type="ARBA" id="ARBA00022448"/>
    </source>
</evidence>
<name>A0A1H8BJ58_9FIRM</name>
<keyword evidence="6" id="KW-1185">Reference proteome</keyword>
<dbReference type="EMBL" id="FOCG01000001">
    <property type="protein sequence ID" value="SEM82931.1"/>
    <property type="molecule type" value="Genomic_DNA"/>
</dbReference>
<organism evidence="5 6">
    <name type="scientific">Hydrogenoanaerobacterium saccharovorans</name>
    <dbReference type="NCBI Taxonomy" id="474960"/>
    <lineage>
        <taxon>Bacteria</taxon>
        <taxon>Bacillati</taxon>
        <taxon>Bacillota</taxon>
        <taxon>Clostridia</taxon>
        <taxon>Eubacteriales</taxon>
        <taxon>Oscillospiraceae</taxon>
        <taxon>Hydrogenoanaerobacterium</taxon>
    </lineage>
</organism>
<dbReference type="STRING" id="474960.SAMN05216180_1939"/>
<evidence type="ECO:0000256" key="4">
    <source>
        <dbReference type="SAM" id="SignalP"/>
    </source>
</evidence>
<dbReference type="InterPro" id="IPR006059">
    <property type="entry name" value="SBP"/>
</dbReference>
<comment type="similarity">
    <text evidence="1">Belongs to the bacterial solute-binding protein 1 family.</text>
</comment>
<reference evidence="5 6" key="1">
    <citation type="submission" date="2016-10" db="EMBL/GenBank/DDBJ databases">
        <authorList>
            <person name="de Groot N.N."/>
        </authorList>
    </citation>
    <scope>NUCLEOTIDE SEQUENCE [LARGE SCALE GENOMIC DNA]</scope>
    <source>
        <strain evidence="5 6">CGMCC 1.5070</strain>
    </source>
</reference>
<dbReference type="RefSeq" id="WP_092753973.1">
    <property type="nucleotide sequence ID" value="NZ_FOCG01000001.1"/>
</dbReference>
<feature type="chain" id="PRO_5039156209" evidence="4">
    <location>
        <begin position="21"/>
        <end position="430"/>
    </location>
</feature>
<evidence type="ECO:0000313" key="5">
    <source>
        <dbReference type="EMBL" id="SEM82931.1"/>
    </source>
</evidence>
<dbReference type="GO" id="GO:1901982">
    <property type="term" value="F:maltose binding"/>
    <property type="evidence" value="ECO:0007669"/>
    <property type="project" value="TreeGrafter"/>
</dbReference>
<accession>A0A1H8BJ58</accession>
<dbReference type="GO" id="GO:0042956">
    <property type="term" value="P:maltodextrin transmembrane transport"/>
    <property type="evidence" value="ECO:0007669"/>
    <property type="project" value="TreeGrafter"/>
</dbReference>
<dbReference type="CDD" id="cd13585">
    <property type="entry name" value="PBP2_TMBP_like"/>
    <property type="match status" value="1"/>
</dbReference>
<dbReference type="PANTHER" id="PTHR30061:SF50">
    <property type="entry name" value="MALTOSE_MALTODEXTRIN-BINDING PERIPLASMIC PROTEIN"/>
    <property type="match status" value="1"/>
</dbReference>
<keyword evidence="2" id="KW-0813">Transport</keyword>
<proteinExistence type="inferred from homology"/>
<feature type="signal peptide" evidence="4">
    <location>
        <begin position="1"/>
        <end position="20"/>
    </location>
</feature>
<dbReference type="PROSITE" id="PS51257">
    <property type="entry name" value="PROKAR_LIPOPROTEIN"/>
    <property type="match status" value="1"/>
</dbReference>
<dbReference type="Proteomes" id="UP000199158">
    <property type="component" value="Unassembled WGS sequence"/>
</dbReference>
<dbReference type="GO" id="GO:0055052">
    <property type="term" value="C:ATP-binding cassette (ABC) transporter complex, substrate-binding subunit-containing"/>
    <property type="evidence" value="ECO:0007669"/>
    <property type="project" value="TreeGrafter"/>
</dbReference>
<dbReference type="AlphaFoldDB" id="A0A1H8BJ58"/>
<sequence>MKKLLSVVAAAMALTLTFTACGGASTKNSSANAEKTGSEPITITFEQFSGAGDNEVYLKKMIDVYTAQNPNVTIKLQSFGYDDYFTQLTAKISGGKAPDVFELNYENFVSYAQKGALTPLDDIIKEKNIDTSIYNEKALNAFNLDGKQYGVPNSFSNVVLIYNKDLFDKANVAYPTDDWKWADAMAAAEKIRALGKDIYGYYHPITYHEFFKTVQQNGGNLLSKDATAFTINSKENVETLQYLVDMQRKSNVMPTSEQMGGMGDWDLFKSGRLGMIINGIWSFPDFARDCDFEWDIAVEPSNTQKATHFFSNSYVISKDSKVAEEAAKFIAFISSDKAATQIRLDAAWELPPVNDADIIDQYIQKTPPANRKAVFKSLDYLITPPVVSQFTEMQDIVTRHLKDAADGNVTPQQALDAMQAECQEKIQLTK</sequence>
<keyword evidence="3 4" id="KW-0732">Signal</keyword>
<evidence type="ECO:0000256" key="3">
    <source>
        <dbReference type="ARBA" id="ARBA00022729"/>
    </source>
</evidence>
<dbReference type="GO" id="GO:0015768">
    <property type="term" value="P:maltose transport"/>
    <property type="evidence" value="ECO:0007669"/>
    <property type="project" value="TreeGrafter"/>
</dbReference>
<dbReference type="OrthoDB" id="362670at2"/>
<dbReference type="Gene3D" id="3.40.190.10">
    <property type="entry name" value="Periplasmic binding protein-like II"/>
    <property type="match status" value="1"/>
</dbReference>
<dbReference type="PANTHER" id="PTHR30061">
    <property type="entry name" value="MALTOSE-BINDING PERIPLASMIC PROTEIN"/>
    <property type="match status" value="1"/>
</dbReference>